<gene>
    <name evidence="1" type="ORF">KME07_09560</name>
</gene>
<name>A0A951PAG3_9CYAN</name>
<dbReference type="EMBL" id="JAHHHV010000057">
    <property type="protein sequence ID" value="MBW4465672.1"/>
    <property type="molecule type" value="Genomic_DNA"/>
</dbReference>
<reference evidence="1" key="1">
    <citation type="submission" date="2021-05" db="EMBL/GenBank/DDBJ databases">
        <authorList>
            <person name="Pietrasiak N."/>
            <person name="Ward R."/>
            <person name="Stajich J.E."/>
            <person name="Kurbessoian T."/>
        </authorList>
    </citation>
    <scope>NUCLEOTIDE SEQUENCE</scope>
    <source>
        <strain evidence="1">GSE-TBD4-15B</strain>
    </source>
</reference>
<proteinExistence type="predicted"/>
<protein>
    <submittedName>
        <fullName evidence="1">Uncharacterized protein</fullName>
    </submittedName>
</protein>
<evidence type="ECO:0000313" key="2">
    <source>
        <dbReference type="Proteomes" id="UP000707356"/>
    </source>
</evidence>
<sequence length="270" mass="29878">MVDQAIYSRSVTVLKQFTSATRGDFQIVYEPGFTTPWDRLPINRYYGFITDLRVKVRVSSIPEKELPTFEVEQSRTERLTAVRDLEWAGHRYELGLYMQASGTGILHIASISLLNRQPYYHVNLLPYFTDNSLINLASDARILARIENAGYGFLAGLDEVVIFGSVKEEVTTLPEDARQISYCQSYSQTVGTSSIQLLPPNPNRLQATFVNHHPSNKIWLNYGNSATAGSGLALMPAGGSYEINLTNPYSGLISAVGSGSGTTVSYMECV</sequence>
<accession>A0A951PAG3</accession>
<reference evidence="1" key="2">
    <citation type="journal article" date="2022" name="Microbiol. Resour. Announc.">
        <title>Metagenome Sequencing to Explore Phylogenomics of Terrestrial Cyanobacteria.</title>
        <authorList>
            <person name="Ward R.D."/>
            <person name="Stajich J.E."/>
            <person name="Johansen J.R."/>
            <person name="Huntemann M."/>
            <person name="Clum A."/>
            <person name="Foster B."/>
            <person name="Foster B."/>
            <person name="Roux S."/>
            <person name="Palaniappan K."/>
            <person name="Varghese N."/>
            <person name="Mukherjee S."/>
            <person name="Reddy T.B.K."/>
            <person name="Daum C."/>
            <person name="Copeland A."/>
            <person name="Chen I.A."/>
            <person name="Ivanova N.N."/>
            <person name="Kyrpides N.C."/>
            <person name="Shapiro N."/>
            <person name="Eloe-Fadrosh E.A."/>
            <person name="Pietrasiak N."/>
        </authorList>
    </citation>
    <scope>NUCLEOTIDE SEQUENCE</scope>
    <source>
        <strain evidence="1">GSE-TBD4-15B</strain>
    </source>
</reference>
<comment type="caution">
    <text evidence="1">The sequence shown here is derived from an EMBL/GenBank/DDBJ whole genome shotgun (WGS) entry which is preliminary data.</text>
</comment>
<dbReference type="AlphaFoldDB" id="A0A951PAG3"/>
<organism evidence="1 2">
    <name type="scientific">Pegethrix bostrychoides GSE-TBD4-15B</name>
    <dbReference type="NCBI Taxonomy" id="2839662"/>
    <lineage>
        <taxon>Bacteria</taxon>
        <taxon>Bacillati</taxon>
        <taxon>Cyanobacteriota</taxon>
        <taxon>Cyanophyceae</taxon>
        <taxon>Oculatellales</taxon>
        <taxon>Oculatellaceae</taxon>
        <taxon>Pegethrix</taxon>
    </lineage>
</organism>
<evidence type="ECO:0000313" key="1">
    <source>
        <dbReference type="EMBL" id="MBW4465672.1"/>
    </source>
</evidence>
<dbReference type="Proteomes" id="UP000707356">
    <property type="component" value="Unassembled WGS sequence"/>
</dbReference>